<feature type="compositionally biased region" description="Pro residues" evidence="1">
    <location>
        <begin position="83"/>
        <end position="92"/>
    </location>
</feature>
<feature type="domain" description="DUF3152" evidence="2">
    <location>
        <begin position="136"/>
        <end position="305"/>
    </location>
</feature>
<protein>
    <submittedName>
        <fullName evidence="3">DUF3152 domain-containing protein</fullName>
    </submittedName>
</protein>
<reference evidence="3 4" key="1">
    <citation type="submission" date="2024-03" db="EMBL/GenBank/DDBJ databases">
        <title>Novel Streptomyces species of biotechnological and ecological value are a feature of Machair soil.</title>
        <authorList>
            <person name="Prole J.R."/>
            <person name="Goodfellow M."/>
            <person name="Allenby N."/>
            <person name="Ward A.C."/>
        </authorList>
    </citation>
    <scope>NUCLEOTIDE SEQUENCE [LARGE SCALE GENOMIC DNA]</scope>
    <source>
        <strain evidence="3 4">MS1.HAVA.3</strain>
    </source>
</reference>
<feature type="compositionally biased region" description="Basic residues" evidence="1">
    <location>
        <begin position="105"/>
        <end position="115"/>
    </location>
</feature>
<feature type="region of interest" description="Disordered" evidence="1">
    <location>
        <begin position="1"/>
        <end position="164"/>
    </location>
</feature>
<gene>
    <name evidence="3" type="ORF">WKI68_19545</name>
</gene>
<dbReference type="SUPFAM" id="SSF55486">
    <property type="entry name" value="Metalloproteases ('zincins'), catalytic domain"/>
    <property type="match status" value="1"/>
</dbReference>
<evidence type="ECO:0000313" key="4">
    <source>
        <dbReference type="Proteomes" id="UP001382904"/>
    </source>
</evidence>
<feature type="compositionally biased region" description="Low complexity" evidence="1">
    <location>
        <begin position="28"/>
        <end position="45"/>
    </location>
</feature>
<evidence type="ECO:0000259" key="2">
    <source>
        <dbReference type="Pfam" id="PF11350"/>
    </source>
</evidence>
<feature type="compositionally biased region" description="Basic residues" evidence="1">
    <location>
        <begin position="60"/>
        <end position="82"/>
    </location>
</feature>
<evidence type="ECO:0000256" key="1">
    <source>
        <dbReference type="SAM" id="MobiDB-lite"/>
    </source>
</evidence>
<evidence type="ECO:0000313" key="3">
    <source>
        <dbReference type="EMBL" id="MEJ8642985.1"/>
    </source>
</evidence>
<keyword evidence="4" id="KW-1185">Reference proteome</keyword>
<sequence>MRVTHRIRTPTVGGSGSGRHEQEASRCRQAIQPVAPAAAVRAPGAGPNGADGCGAPSSWARRRWSRSRRPRTRCCPRTRPPRPPRAGPPPSPTRRTGRAPTPRGTRSRRAARSPRGRAVPAAPSQQPAASPSPSTGAPATPGKPGTFTASTASGGAQGKGTTRRWRLEVEEGSGVDPEAAARSVEAILGDPRGWTKDPQYGFQLVGAGQPVDFTVKIATPKTTDLLCDVVTPELIGETNCRVGHTVVVNLKRWKEGSPQFSGSVEEYRALIVNHEVGHELGRGHEGCPGAGKPAPAMMQQIKGLGGCKSNAWPFDANGTYLSGPHVL</sequence>
<dbReference type="Proteomes" id="UP001382904">
    <property type="component" value="Unassembled WGS sequence"/>
</dbReference>
<accession>A0ABU8U536</accession>
<feature type="compositionally biased region" description="Low complexity" evidence="1">
    <location>
        <begin position="116"/>
        <end position="142"/>
    </location>
</feature>
<dbReference type="EMBL" id="JBBKAM010000002">
    <property type="protein sequence ID" value="MEJ8642985.1"/>
    <property type="molecule type" value="Genomic_DNA"/>
</dbReference>
<comment type="caution">
    <text evidence="3">The sequence shown here is derived from an EMBL/GenBank/DDBJ whole genome shotgun (WGS) entry which is preliminary data.</text>
</comment>
<dbReference type="InterPro" id="IPR022603">
    <property type="entry name" value="DUF3152"/>
</dbReference>
<organism evidence="3 4">
    <name type="scientific">Streptomyces caledonius</name>
    <dbReference type="NCBI Taxonomy" id="3134107"/>
    <lineage>
        <taxon>Bacteria</taxon>
        <taxon>Bacillati</taxon>
        <taxon>Actinomycetota</taxon>
        <taxon>Actinomycetes</taxon>
        <taxon>Kitasatosporales</taxon>
        <taxon>Streptomycetaceae</taxon>
        <taxon>Streptomyces</taxon>
    </lineage>
</organism>
<proteinExistence type="predicted"/>
<name>A0ABU8U536_9ACTN</name>
<dbReference type="Pfam" id="PF11350">
    <property type="entry name" value="DUF3152"/>
    <property type="match status" value="1"/>
</dbReference>